<comment type="similarity">
    <text evidence="4">Belongs to the HepT RNase toxin family.</text>
</comment>
<evidence type="ECO:0000256" key="3">
    <source>
        <dbReference type="ARBA" id="ARBA00022801"/>
    </source>
</evidence>
<proteinExistence type="inferred from homology"/>
<dbReference type="SUPFAM" id="SSF81593">
    <property type="entry name" value="Nucleotidyltransferase substrate binding subunit/domain"/>
    <property type="match status" value="1"/>
</dbReference>
<dbReference type="AlphaFoldDB" id="A0A1F6AS41"/>
<dbReference type="GO" id="GO:0110001">
    <property type="term" value="C:toxin-antitoxin complex"/>
    <property type="evidence" value="ECO:0007669"/>
    <property type="project" value="InterPro"/>
</dbReference>
<keyword evidence="3" id="KW-0378">Hydrolase</keyword>
<evidence type="ECO:0000256" key="2">
    <source>
        <dbReference type="ARBA" id="ARBA00022722"/>
    </source>
</evidence>
<organism evidence="5 6">
    <name type="scientific">Candidatus Gottesmanbacteria bacterium RIFCSPLOWO2_01_FULL_39_12b</name>
    <dbReference type="NCBI Taxonomy" id="1798388"/>
    <lineage>
        <taxon>Bacteria</taxon>
        <taxon>Candidatus Gottesmaniibacteriota</taxon>
    </lineage>
</organism>
<gene>
    <name evidence="5" type="ORF">A2960_03135</name>
</gene>
<evidence type="ECO:0000256" key="4">
    <source>
        <dbReference type="ARBA" id="ARBA00024207"/>
    </source>
</evidence>
<dbReference type="Pfam" id="PF01934">
    <property type="entry name" value="HepT-like"/>
    <property type="match status" value="1"/>
</dbReference>
<protein>
    <recommendedName>
        <fullName evidence="7">DUF86 domain-containing protein</fullName>
    </recommendedName>
</protein>
<comment type="caution">
    <text evidence="5">The sequence shown here is derived from an EMBL/GenBank/DDBJ whole genome shotgun (WGS) entry which is preliminary data.</text>
</comment>
<evidence type="ECO:0008006" key="7">
    <source>
        <dbReference type="Google" id="ProtNLM"/>
    </source>
</evidence>
<dbReference type="GO" id="GO:0016787">
    <property type="term" value="F:hydrolase activity"/>
    <property type="evidence" value="ECO:0007669"/>
    <property type="project" value="UniProtKB-KW"/>
</dbReference>
<evidence type="ECO:0000313" key="5">
    <source>
        <dbReference type="EMBL" id="OGG27107.1"/>
    </source>
</evidence>
<dbReference type="EMBL" id="MFJR01000007">
    <property type="protein sequence ID" value="OGG27107.1"/>
    <property type="molecule type" value="Genomic_DNA"/>
</dbReference>
<keyword evidence="1" id="KW-1277">Toxin-antitoxin system</keyword>
<dbReference type="InterPro" id="IPR037038">
    <property type="entry name" value="HepT-like_sf"/>
</dbReference>
<dbReference type="Proteomes" id="UP000176609">
    <property type="component" value="Unassembled WGS sequence"/>
</dbReference>
<sequence>MNIYKDLFKIDKTRVIKRFTEIEKRLNRLRKLLKEKSEVDFLVDEDVADLAAHNLQIITQACLDIADHLISVFGLELPKEDKKEVFPILGKNKIISQSLAPKLRDMAGMRNILVHEYTEVEREKVYKTIKTDLGDIEEFVSQIQKFMDKLVKN</sequence>
<dbReference type="PANTHER" id="PTHR33397">
    <property type="entry name" value="UPF0331 PROTEIN YUTE"/>
    <property type="match status" value="1"/>
</dbReference>
<dbReference type="PANTHER" id="PTHR33397:SF5">
    <property type="entry name" value="RNASE YUTE-RELATED"/>
    <property type="match status" value="1"/>
</dbReference>
<dbReference type="InterPro" id="IPR008201">
    <property type="entry name" value="HepT-like"/>
</dbReference>
<accession>A0A1F6AS41</accession>
<reference evidence="5 6" key="1">
    <citation type="journal article" date="2016" name="Nat. Commun.">
        <title>Thousands of microbial genomes shed light on interconnected biogeochemical processes in an aquifer system.</title>
        <authorList>
            <person name="Anantharaman K."/>
            <person name="Brown C.T."/>
            <person name="Hug L.A."/>
            <person name="Sharon I."/>
            <person name="Castelle C.J."/>
            <person name="Probst A.J."/>
            <person name="Thomas B.C."/>
            <person name="Singh A."/>
            <person name="Wilkins M.J."/>
            <person name="Karaoz U."/>
            <person name="Brodie E.L."/>
            <person name="Williams K.H."/>
            <person name="Hubbard S.S."/>
            <person name="Banfield J.F."/>
        </authorList>
    </citation>
    <scope>NUCLEOTIDE SEQUENCE [LARGE SCALE GENOMIC DNA]</scope>
</reference>
<dbReference type="InterPro" id="IPR052379">
    <property type="entry name" value="Type_VII_TA_RNase"/>
</dbReference>
<evidence type="ECO:0000256" key="1">
    <source>
        <dbReference type="ARBA" id="ARBA00022649"/>
    </source>
</evidence>
<dbReference type="GO" id="GO:0004540">
    <property type="term" value="F:RNA nuclease activity"/>
    <property type="evidence" value="ECO:0007669"/>
    <property type="project" value="InterPro"/>
</dbReference>
<dbReference type="NCBIfam" id="NF047751">
    <property type="entry name" value="HepT_toxin"/>
    <property type="match status" value="1"/>
</dbReference>
<name>A0A1F6AS41_9BACT</name>
<keyword evidence="2" id="KW-0540">Nuclease</keyword>
<dbReference type="Gene3D" id="1.20.120.580">
    <property type="entry name" value="bsu32300-like"/>
    <property type="match status" value="1"/>
</dbReference>
<evidence type="ECO:0000313" key="6">
    <source>
        <dbReference type="Proteomes" id="UP000176609"/>
    </source>
</evidence>